<reference evidence="2 3" key="1">
    <citation type="submission" date="2023-07" db="EMBL/GenBank/DDBJ databases">
        <title>Sorghum-associated microbial communities from plants grown in Nebraska, USA.</title>
        <authorList>
            <person name="Schachtman D."/>
        </authorList>
    </citation>
    <scope>NUCLEOTIDE SEQUENCE [LARGE SCALE GENOMIC DNA]</scope>
    <source>
        <strain evidence="2 3">CC60</strain>
    </source>
</reference>
<feature type="region of interest" description="Disordered" evidence="1">
    <location>
        <begin position="1"/>
        <end position="23"/>
    </location>
</feature>
<accession>A0ABT9SYG4</accession>
<name>A0ABT9SYG4_9GAMM</name>
<gene>
    <name evidence="2" type="ORF">J2T07_002230</name>
</gene>
<keyword evidence="3" id="KW-1185">Reference proteome</keyword>
<evidence type="ECO:0008006" key="4">
    <source>
        <dbReference type="Google" id="ProtNLM"/>
    </source>
</evidence>
<sequence>MTSPARGSADDLRMPPSQAGFISGENFTVDGGVSRKMQYV</sequence>
<proteinExistence type="predicted"/>
<protein>
    <recommendedName>
        <fullName evidence="4">Enoyl-ACP reductase-like protein</fullName>
    </recommendedName>
</protein>
<dbReference type="Proteomes" id="UP001237737">
    <property type="component" value="Unassembled WGS sequence"/>
</dbReference>
<comment type="caution">
    <text evidence="2">The sequence shown here is derived from an EMBL/GenBank/DDBJ whole genome shotgun (WGS) entry which is preliminary data.</text>
</comment>
<evidence type="ECO:0000313" key="2">
    <source>
        <dbReference type="EMBL" id="MDQ0010040.1"/>
    </source>
</evidence>
<evidence type="ECO:0000313" key="3">
    <source>
        <dbReference type="Proteomes" id="UP001237737"/>
    </source>
</evidence>
<organism evidence="2 3">
    <name type="scientific">Luteibacter jiangsuensis</name>
    <dbReference type="NCBI Taxonomy" id="637577"/>
    <lineage>
        <taxon>Bacteria</taxon>
        <taxon>Pseudomonadati</taxon>
        <taxon>Pseudomonadota</taxon>
        <taxon>Gammaproteobacteria</taxon>
        <taxon>Lysobacterales</taxon>
        <taxon>Rhodanobacteraceae</taxon>
        <taxon>Luteibacter</taxon>
    </lineage>
</organism>
<dbReference type="RefSeq" id="WP_306849960.1">
    <property type="nucleotide sequence ID" value="NZ_JAUSSK010000003.1"/>
</dbReference>
<evidence type="ECO:0000256" key="1">
    <source>
        <dbReference type="SAM" id="MobiDB-lite"/>
    </source>
</evidence>
<dbReference type="EMBL" id="JAUSSK010000003">
    <property type="protein sequence ID" value="MDQ0010040.1"/>
    <property type="molecule type" value="Genomic_DNA"/>
</dbReference>